<dbReference type="Proteomes" id="UP001610446">
    <property type="component" value="Unassembled WGS sequence"/>
</dbReference>
<proteinExistence type="predicted"/>
<gene>
    <name evidence="1" type="ORF">BJY01DRAFT_250542</name>
</gene>
<protein>
    <submittedName>
        <fullName evidence="1">Uncharacterized protein</fullName>
    </submittedName>
</protein>
<organism evidence="1 2">
    <name type="scientific">Aspergillus pseudoustus</name>
    <dbReference type="NCBI Taxonomy" id="1810923"/>
    <lineage>
        <taxon>Eukaryota</taxon>
        <taxon>Fungi</taxon>
        <taxon>Dikarya</taxon>
        <taxon>Ascomycota</taxon>
        <taxon>Pezizomycotina</taxon>
        <taxon>Eurotiomycetes</taxon>
        <taxon>Eurotiomycetidae</taxon>
        <taxon>Eurotiales</taxon>
        <taxon>Aspergillaceae</taxon>
        <taxon>Aspergillus</taxon>
        <taxon>Aspergillus subgen. Nidulantes</taxon>
    </lineage>
</organism>
<name>A0ABR4JH43_9EURO</name>
<comment type="caution">
    <text evidence="1">The sequence shown here is derived from an EMBL/GenBank/DDBJ whole genome shotgun (WGS) entry which is preliminary data.</text>
</comment>
<evidence type="ECO:0000313" key="1">
    <source>
        <dbReference type="EMBL" id="KAL2839362.1"/>
    </source>
</evidence>
<dbReference type="EMBL" id="JBFXLU010000134">
    <property type="protein sequence ID" value="KAL2839362.1"/>
    <property type="molecule type" value="Genomic_DNA"/>
</dbReference>
<keyword evidence="2" id="KW-1185">Reference proteome</keyword>
<reference evidence="1 2" key="1">
    <citation type="submission" date="2024-07" db="EMBL/GenBank/DDBJ databases">
        <title>Section-level genome sequencing and comparative genomics of Aspergillus sections Usti and Cavernicolus.</title>
        <authorList>
            <consortium name="Lawrence Berkeley National Laboratory"/>
            <person name="Nybo J.L."/>
            <person name="Vesth T.C."/>
            <person name="Theobald S."/>
            <person name="Frisvad J.C."/>
            <person name="Larsen T.O."/>
            <person name="Kjaerboelling I."/>
            <person name="Rothschild-Mancinelli K."/>
            <person name="Lyhne E.K."/>
            <person name="Kogle M.E."/>
            <person name="Barry K."/>
            <person name="Clum A."/>
            <person name="Na H."/>
            <person name="Ledsgaard L."/>
            <person name="Lin J."/>
            <person name="Lipzen A."/>
            <person name="Kuo A."/>
            <person name="Riley R."/>
            <person name="Mondo S."/>
            <person name="Labutti K."/>
            <person name="Haridas S."/>
            <person name="Pangalinan J."/>
            <person name="Salamov A.A."/>
            <person name="Simmons B.A."/>
            <person name="Magnuson J.K."/>
            <person name="Chen J."/>
            <person name="Drula E."/>
            <person name="Henrissat B."/>
            <person name="Wiebenga A."/>
            <person name="Lubbers R.J."/>
            <person name="Gomes A.C."/>
            <person name="Makela M.R."/>
            <person name="Stajich J."/>
            <person name="Grigoriev I.V."/>
            <person name="Mortensen U.H."/>
            <person name="De Vries R.P."/>
            <person name="Baker S.E."/>
            <person name="Andersen M.R."/>
        </authorList>
    </citation>
    <scope>NUCLEOTIDE SEQUENCE [LARGE SCALE GENOMIC DNA]</scope>
    <source>
        <strain evidence="1 2">CBS 123904</strain>
    </source>
</reference>
<evidence type="ECO:0000313" key="2">
    <source>
        <dbReference type="Proteomes" id="UP001610446"/>
    </source>
</evidence>
<sequence length="338" mass="38267">MPVAETLFCIATFFGQTIISGIVGNLIAPYVRFHKMGSSDKTTPNTSGLSPKDVNQLHLRRLFRLLDQELSDQVAVSVCKKVGITVKDFALHADLGTRKGVSKGHLFFKPLSKSRIGRYAFDMHDKTTKLLVQEGKKLWFDDKPPNEQTAYDCCTIIEAHFTGMKWKKGKYSCTLAKLSGWKTSGMFSNGRLDPEILRGKYRPSSSVDDDEGWNGAFSYCWDRVGDGQAHIGFTMCHETTPAKDTLQRRELMAIVGVMLTRMKSPYFEEHHVIPVILVSCFNECKARILQAHLRETHLVIYKSRLYDFSNPKNREESLPLFLAYMSSESVGTTNFNRS</sequence>
<accession>A0ABR4JH43</accession>